<evidence type="ECO:0000313" key="2">
    <source>
        <dbReference type="EMBL" id="RKO89013.1"/>
    </source>
</evidence>
<accession>A0A4P9WBS1</accession>
<organism evidence="2 3">
    <name type="scientific">Blyttiomyces helicus</name>
    <dbReference type="NCBI Taxonomy" id="388810"/>
    <lineage>
        <taxon>Eukaryota</taxon>
        <taxon>Fungi</taxon>
        <taxon>Fungi incertae sedis</taxon>
        <taxon>Chytridiomycota</taxon>
        <taxon>Chytridiomycota incertae sedis</taxon>
        <taxon>Chytridiomycetes</taxon>
        <taxon>Chytridiomycetes incertae sedis</taxon>
        <taxon>Blyttiomyces</taxon>
    </lineage>
</organism>
<dbReference type="EMBL" id="KZ996344">
    <property type="protein sequence ID" value="RKO89013.1"/>
    <property type="molecule type" value="Genomic_DNA"/>
</dbReference>
<evidence type="ECO:0000256" key="1">
    <source>
        <dbReference type="SAM" id="MobiDB-lite"/>
    </source>
</evidence>
<dbReference type="Proteomes" id="UP000269721">
    <property type="component" value="Unassembled WGS sequence"/>
</dbReference>
<proteinExistence type="predicted"/>
<feature type="compositionally biased region" description="Basic and acidic residues" evidence="1">
    <location>
        <begin position="262"/>
        <end position="275"/>
    </location>
</feature>
<keyword evidence="3" id="KW-1185">Reference proteome</keyword>
<feature type="non-terminal residue" evidence="2">
    <location>
        <position position="1"/>
    </location>
</feature>
<protein>
    <submittedName>
        <fullName evidence="2">Uncharacterized protein</fullName>
    </submittedName>
</protein>
<reference evidence="3" key="1">
    <citation type="journal article" date="2018" name="Nat. Microbiol.">
        <title>Leveraging single-cell genomics to expand the fungal tree of life.</title>
        <authorList>
            <person name="Ahrendt S.R."/>
            <person name="Quandt C.A."/>
            <person name="Ciobanu D."/>
            <person name="Clum A."/>
            <person name="Salamov A."/>
            <person name="Andreopoulos B."/>
            <person name="Cheng J.F."/>
            <person name="Woyke T."/>
            <person name="Pelin A."/>
            <person name="Henrissat B."/>
            <person name="Reynolds N.K."/>
            <person name="Benny G.L."/>
            <person name="Smith M.E."/>
            <person name="James T.Y."/>
            <person name="Grigoriev I.V."/>
        </authorList>
    </citation>
    <scope>NUCLEOTIDE SEQUENCE [LARGE SCALE GENOMIC DNA]</scope>
</reference>
<evidence type="ECO:0000313" key="3">
    <source>
        <dbReference type="Proteomes" id="UP000269721"/>
    </source>
</evidence>
<feature type="compositionally biased region" description="Polar residues" evidence="1">
    <location>
        <begin position="283"/>
        <end position="299"/>
    </location>
</feature>
<feature type="region of interest" description="Disordered" evidence="1">
    <location>
        <begin position="238"/>
        <end position="299"/>
    </location>
</feature>
<sequence>QTPALSNTTVAVRTLRDFWNGHGLATPSLSFSGFTEALALPTDDESIAHLILQNPEQFMIDVRDWDTFRLLALRHRDKSRPVSDVFNGDLLHGREEQRASSSTVGSKQVVEDASRYLASDAFAIVLSRRERAWLREGGRRVKAVQKAMQKKLEEREAEWEEKERVWEEDRIALRASAALAAERSRSIINAAAKALSIAIPIPSPVASAVAIYPPRDSFDIPARKVSEAKDVCFERPSLSRSTTYSPGRSFERPSLSYSVSYPRDRTSFSRADRPSLSRAPRVSKQSRSPFGSTTEQKGMNQTMLHANGCKRNYFFDDGGCRMAQSSIEVLRPQLNRKHQLGSRREKANHTSDLAKFLQPSAFLNRLLRRGCLRSMERDTGEVDPIVVMAGEREIHVTRYAFGKTVPEAVPPGPVRILNRKQTEPGDLRIMEAPTTFVAFSTDMEEGMPLRTTERGSGEAPPE</sequence>
<name>A0A4P9WBS1_9FUNG</name>
<gene>
    <name evidence="2" type="ORF">BDK51DRAFT_38228</name>
</gene>
<dbReference type="AlphaFoldDB" id="A0A4P9WBS1"/>